<evidence type="ECO:0000259" key="4">
    <source>
        <dbReference type="PROSITE" id="PS50893"/>
    </source>
</evidence>
<dbReference type="InterPro" id="IPR003439">
    <property type="entry name" value="ABC_transporter-like_ATP-bd"/>
</dbReference>
<dbReference type="PROSITE" id="PS50893">
    <property type="entry name" value="ABC_TRANSPORTER_2"/>
    <property type="match status" value="1"/>
</dbReference>
<dbReference type="SMART" id="SM00382">
    <property type="entry name" value="AAA"/>
    <property type="match status" value="1"/>
</dbReference>
<dbReference type="PANTHER" id="PTHR42711">
    <property type="entry name" value="ABC TRANSPORTER ATP-BINDING PROTEIN"/>
    <property type="match status" value="1"/>
</dbReference>
<keyword evidence="1" id="KW-0813">Transport</keyword>
<dbReference type="EMBL" id="VXPY01000013">
    <property type="protein sequence ID" value="MYD88985.1"/>
    <property type="molecule type" value="Genomic_DNA"/>
</dbReference>
<dbReference type="SUPFAM" id="SSF52540">
    <property type="entry name" value="P-loop containing nucleoside triphosphate hydrolases"/>
    <property type="match status" value="1"/>
</dbReference>
<evidence type="ECO:0000313" key="5">
    <source>
        <dbReference type="EMBL" id="MYD88985.1"/>
    </source>
</evidence>
<feature type="domain" description="ABC transporter" evidence="4">
    <location>
        <begin position="25"/>
        <end position="258"/>
    </location>
</feature>
<evidence type="ECO:0000256" key="3">
    <source>
        <dbReference type="ARBA" id="ARBA00022840"/>
    </source>
</evidence>
<keyword evidence="3 5" id="KW-0067">ATP-binding</keyword>
<protein>
    <submittedName>
        <fullName evidence="5">ATP-binding cassette domain-containing protein</fullName>
    </submittedName>
</protein>
<gene>
    <name evidence="5" type="ORF">F4Y08_01410</name>
</gene>
<dbReference type="InterPro" id="IPR027417">
    <property type="entry name" value="P-loop_NTPase"/>
</dbReference>
<dbReference type="PANTHER" id="PTHR42711:SF4">
    <property type="entry name" value="ABC TRANSPORTER RELATED"/>
    <property type="match status" value="1"/>
</dbReference>
<evidence type="ECO:0000256" key="1">
    <source>
        <dbReference type="ARBA" id="ARBA00022448"/>
    </source>
</evidence>
<comment type="caution">
    <text evidence="5">The sequence shown here is derived from an EMBL/GenBank/DDBJ whole genome shotgun (WGS) entry which is preliminary data.</text>
</comment>
<proteinExistence type="predicted"/>
<dbReference type="InterPro" id="IPR050763">
    <property type="entry name" value="ABC_transporter_ATP-binding"/>
</dbReference>
<sequence>MAPVVEVRELTKSFKVPVRQSGLGAAVKSLFDRKFTLVDAVKDVSFNIDRGEIVGFLGPNGAGKTTTLKMLSGLLHPTSGTATVNGHIPWKRDNAYLRTINMVMGNRHQLSWDLPAGDTYKLHQAIYQIADNEFERTLEELSDLLDLHDLLTKPVRTLSLGERMKCELGGALLHRPDVMFLDEPTLGLDVTMQHRIRDFVRSYNLRHGSTILLTSHYMADIAALCERVVVIHRGQLLFDGPLAQLVARFAPVKRLTVELDSADADLGGLGTVVAHDGFTYQLEVAKEDTTEVTSRLLANYNLSDIAVEDPPIEQVIEQVFAAE</sequence>
<organism evidence="5">
    <name type="scientific">Caldilineaceae bacterium SB0662_bin_9</name>
    <dbReference type="NCBI Taxonomy" id="2605258"/>
    <lineage>
        <taxon>Bacteria</taxon>
        <taxon>Bacillati</taxon>
        <taxon>Chloroflexota</taxon>
        <taxon>Caldilineae</taxon>
        <taxon>Caldilineales</taxon>
        <taxon>Caldilineaceae</taxon>
    </lineage>
</organism>
<dbReference type="GO" id="GO:0005524">
    <property type="term" value="F:ATP binding"/>
    <property type="evidence" value="ECO:0007669"/>
    <property type="project" value="UniProtKB-KW"/>
</dbReference>
<accession>A0A6B1DQC7</accession>
<dbReference type="InterPro" id="IPR003593">
    <property type="entry name" value="AAA+_ATPase"/>
</dbReference>
<dbReference type="Gene3D" id="3.40.50.300">
    <property type="entry name" value="P-loop containing nucleotide triphosphate hydrolases"/>
    <property type="match status" value="1"/>
</dbReference>
<dbReference type="Pfam" id="PF00005">
    <property type="entry name" value="ABC_tran"/>
    <property type="match status" value="1"/>
</dbReference>
<evidence type="ECO:0000256" key="2">
    <source>
        <dbReference type="ARBA" id="ARBA00022741"/>
    </source>
</evidence>
<dbReference type="AlphaFoldDB" id="A0A6B1DQC7"/>
<keyword evidence="2" id="KW-0547">Nucleotide-binding</keyword>
<reference evidence="5" key="1">
    <citation type="submission" date="2019-09" db="EMBL/GenBank/DDBJ databases">
        <title>Characterisation of the sponge microbiome using genome-centric metagenomics.</title>
        <authorList>
            <person name="Engelberts J.P."/>
            <person name="Robbins S.J."/>
            <person name="De Goeij J.M."/>
            <person name="Aranda M."/>
            <person name="Bell S.C."/>
            <person name="Webster N.S."/>
        </authorList>
    </citation>
    <scope>NUCLEOTIDE SEQUENCE</scope>
    <source>
        <strain evidence="5">SB0662_bin_9</strain>
    </source>
</reference>
<name>A0A6B1DQC7_9CHLR</name>
<dbReference type="GO" id="GO:0016887">
    <property type="term" value="F:ATP hydrolysis activity"/>
    <property type="evidence" value="ECO:0007669"/>
    <property type="project" value="InterPro"/>
</dbReference>